<dbReference type="Proteomes" id="UP000321089">
    <property type="component" value="Unassembled WGS sequence"/>
</dbReference>
<feature type="binding site" evidence="10">
    <location>
        <position position="104"/>
    </location>
    <ligand>
        <name>Zn(2+)</name>
        <dbReference type="ChEBI" id="CHEBI:29105"/>
        <label>2</label>
    </ligand>
</feature>
<evidence type="ECO:0000256" key="5">
    <source>
        <dbReference type="ARBA" id="ARBA00023239"/>
    </source>
</evidence>
<dbReference type="AlphaFoldDB" id="A0A512TT97"/>
<dbReference type="Proteomes" id="UP000474042">
    <property type="component" value="Unassembled WGS sequence"/>
</dbReference>
<evidence type="ECO:0000256" key="7">
    <source>
        <dbReference type="ARBA" id="ARBA00032933"/>
    </source>
</evidence>
<reference evidence="12 14" key="2">
    <citation type="submission" date="2020-01" db="EMBL/GenBank/DDBJ databases">
        <title>Genome sequence of a 1,3-propanediol producer, Clostridium butyricum S3.</title>
        <authorList>
            <person name="Zhou J."/>
        </authorList>
    </citation>
    <scope>NUCLEOTIDE SEQUENCE [LARGE SCALE GENOMIC DNA]</scope>
    <source>
        <strain evidence="12 14">S3</strain>
    </source>
</reference>
<dbReference type="UniPathway" id="UPA00704">
    <property type="reaction ID" value="UER00716"/>
</dbReference>
<dbReference type="NCBIfam" id="TIGR00167">
    <property type="entry name" value="cbbA"/>
    <property type="match status" value="1"/>
</dbReference>
<dbReference type="InterPro" id="IPR050246">
    <property type="entry name" value="Class_II_FBP_aldolase"/>
</dbReference>
<name>A0A512TT97_CLOBU</name>
<organism evidence="11 13">
    <name type="scientific">Clostridium butyricum</name>
    <dbReference type="NCBI Taxonomy" id="1492"/>
    <lineage>
        <taxon>Bacteria</taxon>
        <taxon>Bacillati</taxon>
        <taxon>Bacillota</taxon>
        <taxon>Clostridia</taxon>
        <taxon>Eubacteriales</taxon>
        <taxon>Clostridiaceae</taxon>
        <taxon>Clostridium</taxon>
    </lineage>
</organism>
<evidence type="ECO:0000313" key="13">
    <source>
        <dbReference type="Proteomes" id="UP000321089"/>
    </source>
</evidence>
<sequence>MILSTREMLLKAQREGYAVPAFNIHNMETLQVVAETAMEMKSPVIIAGTPSTIEDYAGHDYIKAMAEVAANKYDIPIAIHLDHFEDVEAIKRDIDIGFKSCMIDASKKPFEENISIVKDVVEYAHRYDAVVEAELGKLGGREDDLVVDEKDAMYTNPDDAADFVDKTNVDSLAIAIGTAHGLYKGEPKLDFERLKEIRSKVSIPLVLHGASDVPDELVKEAISLGICKVNVATDLKIPFADAVKKFFNENSKESDPRKYMTPGKEAMKEIVKHKIEVCGSANRY</sequence>
<dbReference type="EC" id="4.1.2.40" evidence="2"/>
<feature type="binding site" evidence="10">
    <location>
        <position position="134"/>
    </location>
    <ligand>
        <name>Zn(2+)</name>
        <dbReference type="ChEBI" id="CHEBI:29105"/>
        <label>2</label>
    </ligand>
</feature>
<evidence type="ECO:0000256" key="2">
    <source>
        <dbReference type="ARBA" id="ARBA00012905"/>
    </source>
</evidence>
<dbReference type="GO" id="GO:0008270">
    <property type="term" value="F:zinc ion binding"/>
    <property type="evidence" value="ECO:0007669"/>
    <property type="project" value="InterPro"/>
</dbReference>
<accession>A0A512TT97</accession>
<dbReference type="InterPro" id="IPR011288">
    <property type="entry name" value="TagBP_ald_KbaY/GatY"/>
</dbReference>
<dbReference type="CDD" id="cd00947">
    <property type="entry name" value="TBP_aldolase_IIB"/>
    <property type="match status" value="1"/>
</dbReference>
<feature type="binding site" evidence="9">
    <location>
        <position position="181"/>
    </location>
    <ligand>
        <name>dihydroxyacetone phosphate</name>
        <dbReference type="ChEBI" id="CHEBI:57642"/>
    </ligand>
</feature>
<dbReference type="PANTHER" id="PTHR30304:SF0">
    <property type="entry name" value="D-TAGATOSE-1,6-BISPHOSPHATE ALDOLASE SUBUNIT GATY-RELATED"/>
    <property type="match status" value="1"/>
</dbReference>
<dbReference type="PROSITE" id="PS00806">
    <property type="entry name" value="ALDOLASE_CLASS_II_2"/>
    <property type="match status" value="1"/>
</dbReference>
<dbReference type="EMBL" id="BKBC01000133">
    <property type="protein sequence ID" value="GEQ23507.1"/>
    <property type="molecule type" value="Genomic_DNA"/>
</dbReference>
<dbReference type="InterPro" id="IPR000771">
    <property type="entry name" value="FBA_II"/>
</dbReference>
<keyword evidence="3 10" id="KW-0479">Metal-binding</keyword>
<evidence type="ECO:0000313" key="14">
    <source>
        <dbReference type="Proteomes" id="UP000474042"/>
    </source>
</evidence>
<evidence type="ECO:0000256" key="10">
    <source>
        <dbReference type="PIRSR" id="PIRSR001359-3"/>
    </source>
</evidence>
<dbReference type="NCBIfam" id="NF009374">
    <property type="entry name" value="PRK12737.1"/>
    <property type="match status" value="1"/>
</dbReference>
<keyword evidence="4 10" id="KW-0862">Zinc</keyword>
<feature type="binding site" evidence="9">
    <location>
        <begin position="230"/>
        <end position="233"/>
    </location>
    <ligand>
        <name>dihydroxyacetone phosphate</name>
        <dbReference type="ChEBI" id="CHEBI:57642"/>
    </ligand>
</feature>
<evidence type="ECO:0000313" key="11">
    <source>
        <dbReference type="EMBL" id="GEQ23507.1"/>
    </source>
</evidence>
<dbReference type="Gene3D" id="3.20.20.70">
    <property type="entry name" value="Aldolase class I"/>
    <property type="match status" value="1"/>
</dbReference>
<dbReference type="NCBIfam" id="NF006626">
    <property type="entry name" value="PRK09195.1"/>
    <property type="match status" value="1"/>
</dbReference>
<feature type="binding site" evidence="10">
    <location>
        <position position="180"/>
    </location>
    <ligand>
        <name>Zn(2+)</name>
        <dbReference type="ChEBI" id="CHEBI:29105"/>
        <label>1</label>
        <note>catalytic</note>
    </ligand>
</feature>
<dbReference type="NCBIfam" id="TIGR01858">
    <property type="entry name" value="tag_bisphos_ald"/>
    <property type="match status" value="1"/>
</dbReference>
<dbReference type="FunFam" id="3.20.20.70:FF:000043">
    <property type="entry name" value="D-tagatose-1,6-bisphosphate aldolase subunit GatY"/>
    <property type="match status" value="1"/>
</dbReference>
<feature type="binding site" evidence="9">
    <location>
        <begin position="209"/>
        <end position="211"/>
    </location>
    <ligand>
        <name>dihydroxyacetone phosphate</name>
        <dbReference type="ChEBI" id="CHEBI:57642"/>
    </ligand>
</feature>
<evidence type="ECO:0000313" key="12">
    <source>
        <dbReference type="EMBL" id="NAS19934.1"/>
    </source>
</evidence>
<feature type="binding site" evidence="10">
    <location>
        <position position="83"/>
    </location>
    <ligand>
        <name>Zn(2+)</name>
        <dbReference type="ChEBI" id="CHEBI:29105"/>
        <label>1</label>
        <note>catalytic</note>
    </ligand>
</feature>
<evidence type="ECO:0000256" key="1">
    <source>
        <dbReference type="ARBA" id="ARBA00005191"/>
    </source>
</evidence>
<dbReference type="GO" id="GO:2001059">
    <property type="term" value="P:D-tagatose 6-phosphate catabolic process"/>
    <property type="evidence" value="ECO:0007669"/>
    <property type="project" value="UniProtKB-UniPathway"/>
</dbReference>
<evidence type="ECO:0000256" key="6">
    <source>
        <dbReference type="ARBA" id="ARBA00031246"/>
    </source>
</evidence>
<dbReference type="InterPro" id="IPR013785">
    <property type="entry name" value="Aldolase_TIM"/>
</dbReference>
<comment type="cofactor">
    <cofactor evidence="10">
        <name>Zn(2+)</name>
        <dbReference type="ChEBI" id="CHEBI:29105"/>
    </cofactor>
    <text evidence="10">Binds 2 Zn(2+) ions per subunit. One is catalytic and the other provides a structural contribution.</text>
</comment>
<dbReference type="EMBL" id="WOFV02000129">
    <property type="protein sequence ID" value="NAS19934.1"/>
    <property type="molecule type" value="Genomic_DNA"/>
</dbReference>
<evidence type="ECO:0000256" key="4">
    <source>
        <dbReference type="ARBA" id="ARBA00022833"/>
    </source>
</evidence>
<keyword evidence="5" id="KW-0456">Lyase</keyword>
<dbReference type="RefSeq" id="WP_146869423.1">
    <property type="nucleotide sequence ID" value="NZ_BKBC01000133.1"/>
</dbReference>
<dbReference type="SUPFAM" id="SSF51569">
    <property type="entry name" value="Aldolase"/>
    <property type="match status" value="1"/>
</dbReference>
<dbReference type="GO" id="GO:0005975">
    <property type="term" value="P:carbohydrate metabolic process"/>
    <property type="evidence" value="ECO:0007669"/>
    <property type="project" value="InterPro"/>
</dbReference>
<evidence type="ECO:0000256" key="9">
    <source>
        <dbReference type="PIRSR" id="PIRSR001359-2"/>
    </source>
</evidence>
<dbReference type="Pfam" id="PF01116">
    <property type="entry name" value="F_bP_aldolase"/>
    <property type="match status" value="1"/>
</dbReference>
<dbReference type="PIRSF" id="PIRSF001359">
    <property type="entry name" value="F_bP_aldolase_II"/>
    <property type="match status" value="1"/>
</dbReference>
<evidence type="ECO:0000256" key="3">
    <source>
        <dbReference type="ARBA" id="ARBA00022723"/>
    </source>
</evidence>
<feature type="binding site" evidence="10">
    <location>
        <position position="208"/>
    </location>
    <ligand>
        <name>Zn(2+)</name>
        <dbReference type="ChEBI" id="CHEBI:29105"/>
        <label>1</label>
        <note>catalytic</note>
    </ligand>
</feature>
<feature type="active site" description="Proton donor" evidence="8">
    <location>
        <position position="82"/>
    </location>
</feature>
<proteinExistence type="predicted"/>
<comment type="caution">
    <text evidence="11">The sequence shown here is derived from an EMBL/GenBank/DDBJ whole genome shotgun (WGS) entry which is preliminary data.</text>
</comment>
<comment type="pathway">
    <text evidence="1">Carbohydrate metabolism; D-tagatose 6-phosphate degradation; D-glyceraldehyde 3-phosphate and glycerone phosphate from D-tagatose 6-phosphate: step 2/2.</text>
</comment>
<reference evidence="11 13" key="1">
    <citation type="submission" date="2019-07" db="EMBL/GenBank/DDBJ databases">
        <title>Whole genome shotgun sequence of Clostridium butyricum NBRC 3858.</title>
        <authorList>
            <person name="Hosoyama A."/>
            <person name="Uohara A."/>
            <person name="Ohji S."/>
            <person name="Ichikawa N."/>
        </authorList>
    </citation>
    <scope>NUCLEOTIDE SEQUENCE [LARGE SCALE GENOMIC DNA]</scope>
    <source>
        <strain evidence="11 13">NBRC 3858</strain>
    </source>
</reference>
<dbReference type="GO" id="GO:0009025">
    <property type="term" value="F:tagatose-bisphosphate aldolase activity"/>
    <property type="evidence" value="ECO:0007669"/>
    <property type="project" value="UniProtKB-EC"/>
</dbReference>
<evidence type="ECO:0000256" key="8">
    <source>
        <dbReference type="PIRSR" id="PIRSR001359-1"/>
    </source>
</evidence>
<protein>
    <recommendedName>
        <fullName evidence="2">tagatose-bisphosphate aldolase</fullName>
        <ecNumber evidence="2">4.1.2.40</ecNumber>
    </recommendedName>
    <alternativeName>
        <fullName evidence="7">D-tagatose-bisphosphate aldolase class II</fullName>
    </alternativeName>
    <alternativeName>
        <fullName evidence="6">Tagatose-bisphosphate aldolase</fullName>
    </alternativeName>
</protein>
<dbReference type="PANTHER" id="PTHR30304">
    <property type="entry name" value="D-TAGATOSE-1,6-BISPHOSPHATE ALDOLASE"/>
    <property type="match status" value="1"/>
</dbReference>
<gene>
    <name evidence="11" type="primary">gatY</name>
    <name evidence="11" type="ORF">CBU02nite_40130</name>
    <name evidence="12" type="ORF">GND98_019470</name>
</gene>